<sequence length="235" mass="26748">MFFINSLLDMIGNVTFLTAYITGTNSFPQPLSEEEEKYYLAKFAEGDLLAKGTLVERNLRLVAHIVKKYSYPGKDVDDLISIGTVGLIKAIDSFNMNKGIRLATYAARCIENEILMLIRSNKKIKGEVYLQDPIGTDKEGKEVSLMDVLRSEEDSITDIVENKIQIKRLYSKINVVLKEREKVIIQMRYGLLDGKPRTQREIALILGISRSYISRIEKRVLKKLNKELGSNNNLI</sequence>
<keyword evidence="3" id="KW-0805">Transcription regulation</keyword>
<dbReference type="CDD" id="cd06171">
    <property type="entry name" value="Sigma70_r4"/>
    <property type="match status" value="1"/>
</dbReference>
<protein>
    <recommendedName>
        <fullName evidence="3">RNA polymerase sigma factor</fullName>
    </recommendedName>
</protein>
<keyword evidence="2" id="KW-0749">Sporulation</keyword>
<dbReference type="NCBIfam" id="NF004471">
    <property type="entry name" value="PRK05803.1"/>
    <property type="match status" value="1"/>
</dbReference>
<keyword evidence="3" id="KW-0804">Transcription</keyword>
<dbReference type="Pfam" id="PF04545">
    <property type="entry name" value="Sigma70_r4"/>
    <property type="match status" value="1"/>
</dbReference>
<dbReference type="PROSITE" id="PS50943">
    <property type="entry name" value="HTH_CROC1"/>
    <property type="match status" value="1"/>
</dbReference>
<keyword evidence="3" id="KW-0731">Sigma factor</keyword>
<dbReference type="InterPro" id="IPR014284">
    <property type="entry name" value="RNA_pol_sigma-70_dom"/>
</dbReference>
<dbReference type="NCBIfam" id="TIGR02937">
    <property type="entry name" value="sigma70-ECF"/>
    <property type="match status" value="1"/>
</dbReference>
<dbReference type="PIRSF" id="PIRSF000770">
    <property type="entry name" value="RNA_pol_sigma-SigE/K"/>
    <property type="match status" value="1"/>
</dbReference>
<keyword evidence="6" id="KW-1185">Reference proteome</keyword>
<comment type="similarity">
    <text evidence="1 3">Belongs to the sigma-70 factor family.</text>
</comment>
<accession>A0ABU7USK2</accession>
<feature type="domain" description="HTH cro/C1-type" evidence="4">
    <location>
        <begin position="198"/>
        <end position="218"/>
    </location>
</feature>
<dbReference type="EMBL" id="JAZHFS010000022">
    <property type="protein sequence ID" value="MEF2114390.1"/>
    <property type="molecule type" value="Genomic_DNA"/>
</dbReference>
<dbReference type="InterPro" id="IPR007627">
    <property type="entry name" value="RNA_pol_sigma70_r2"/>
</dbReference>
<dbReference type="InterPro" id="IPR001387">
    <property type="entry name" value="Cro/C1-type_HTH"/>
</dbReference>
<evidence type="ECO:0000256" key="1">
    <source>
        <dbReference type="ARBA" id="ARBA00007788"/>
    </source>
</evidence>
<organism evidence="5 6">
    <name type="scientific">Clostridium frigoriphilum</name>
    <dbReference type="NCBI Taxonomy" id="443253"/>
    <lineage>
        <taxon>Bacteria</taxon>
        <taxon>Bacillati</taxon>
        <taxon>Bacillota</taxon>
        <taxon>Clostridia</taxon>
        <taxon>Eubacteriales</taxon>
        <taxon>Clostridiaceae</taxon>
        <taxon>Clostridium</taxon>
    </lineage>
</organism>
<comment type="function">
    <text evidence="3">Sigma factors are initiation factors that promote the attachment of RNA polymerase to specific initiation sites and are then released.</text>
</comment>
<dbReference type="Proteomes" id="UP001498469">
    <property type="component" value="Unassembled WGS sequence"/>
</dbReference>
<dbReference type="NCBIfam" id="TIGR02846">
    <property type="entry name" value="spore_sigmaK"/>
    <property type="match status" value="1"/>
</dbReference>
<evidence type="ECO:0000313" key="6">
    <source>
        <dbReference type="Proteomes" id="UP001498469"/>
    </source>
</evidence>
<dbReference type="PROSITE" id="PS00715">
    <property type="entry name" value="SIGMA70_1"/>
    <property type="match status" value="1"/>
</dbReference>
<dbReference type="InterPro" id="IPR050813">
    <property type="entry name" value="Sigma-70_Factor"/>
</dbReference>
<dbReference type="Pfam" id="PF04542">
    <property type="entry name" value="Sigma70_r2"/>
    <property type="match status" value="1"/>
</dbReference>
<dbReference type="PROSITE" id="PS00716">
    <property type="entry name" value="SIGMA70_2"/>
    <property type="match status" value="1"/>
</dbReference>
<dbReference type="RefSeq" id="WP_216253132.1">
    <property type="nucleotide sequence ID" value="NZ_JAZHFS010000022.1"/>
</dbReference>
<evidence type="ECO:0000256" key="2">
    <source>
        <dbReference type="ARBA" id="ARBA00022969"/>
    </source>
</evidence>
<comment type="caution">
    <text evidence="5">The sequence shown here is derived from an EMBL/GenBank/DDBJ whole genome shotgun (WGS) entry which is preliminary data.</text>
</comment>
<reference evidence="5 6" key="1">
    <citation type="submission" date="2023-11" db="EMBL/GenBank/DDBJ databases">
        <title>Draft genome sequence of a psychrophilic Clostridium strain from permafrost water brine.</title>
        <authorList>
            <person name="Shcherbakova V.A."/>
            <person name="Trubitsyn V.E."/>
            <person name="Zakharyuk A.G."/>
        </authorList>
    </citation>
    <scope>NUCLEOTIDE SEQUENCE [LARGE SCALE GENOMIC DNA]</scope>
    <source>
        <strain evidence="5 6">14F</strain>
    </source>
</reference>
<gene>
    <name evidence="5" type="primary">sigK</name>
    <name evidence="5" type="ORF">SJI18_19005</name>
</gene>
<evidence type="ECO:0000256" key="3">
    <source>
        <dbReference type="RuleBase" id="RU362124"/>
    </source>
</evidence>
<keyword evidence="3" id="KW-0238">DNA-binding</keyword>
<evidence type="ECO:0000313" key="5">
    <source>
        <dbReference type="EMBL" id="MEF2114390.1"/>
    </source>
</evidence>
<proteinExistence type="inferred from homology"/>
<dbReference type="PANTHER" id="PTHR30376:SF3">
    <property type="entry name" value="RNA POLYMERASE SIGMA FACTOR RPOH"/>
    <property type="match status" value="1"/>
</dbReference>
<dbReference type="PANTHER" id="PTHR30376">
    <property type="entry name" value="SIGMA FACTOR RPOH HEAT SHOCK RELATED"/>
    <property type="match status" value="1"/>
</dbReference>
<dbReference type="InterPro" id="IPR000943">
    <property type="entry name" value="RNA_pol_sigma70"/>
</dbReference>
<dbReference type="InterPro" id="IPR007630">
    <property type="entry name" value="RNA_pol_sigma70_r4"/>
</dbReference>
<evidence type="ECO:0000259" key="4">
    <source>
        <dbReference type="PROSITE" id="PS50943"/>
    </source>
</evidence>
<name>A0ABU7USK2_9CLOT</name>
<dbReference type="InterPro" id="IPR014209">
    <property type="entry name" value="RNA_pol_sigma-K"/>
</dbReference>